<keyword evidence="2" id="KW-1133">Transmembrane helix</keyword>
<proteinExistence type="predicted"/>
<reference evidence="3 4" key="1">
    <citation type="submission" date="2022-03" db="EMBL/GenBank/DDBJ databases">
        <title>Genome data of Colletotrichum spp.</title>
        <authorList>
            <person name="Utami Y.D."/>
            <person name="Hiruma K."/>
        </authorList>
    </citation>
    <scope>NUCLEOTIDE SEQUENCE [LARGE SCALE GENOMIC DNA]</scope>
    <source>
        <strain evidence="3 4">MAFF 239500</strain>
    </source>
</reference>
<dbReference type="EMBL" id="BQXU01000005">
    <property type="protein sequence ID" value="GKT42700.1"/>
    <property type="molecule type" value="Genomic_DNA"/>
</dbReference>
<evidence type="ECO:0000313" key="3">
    <source>
        <dbReference type="EMBL" id="GKT42700.1"/>
    </source>
</evidence>
<feature type="compositionally biased region" description="Pro residues" evidence="1">
    <location>
        <begin position="17"/>
        <end position="28"/>
    </location>
</feature>
<feature type="transmembrane region" description="Helical" evidence="2">
    <location>
        <begin position="97"/>
        <end position="124"/>
    </location>
</feature>
<evidence type="ECO:0000256" key="1">
    <source>
        <dbReference type="SAM" id="MobiDB-lite"/>
    </source>
</evidence>
<feature type="transmembrane region" description="Helical" evidence="2">
    <location>
        <begin position="45"/>
        <end position="63"/>
    </location>
</feature>
<protein>
    <submittedName>
        <fullName evidence="3">Uncharacterized protein</fullName>
    </submittedName>
</protein>
<sequence>MASTGCMDRPEGLSDTPPHPGHPQPGLPPDQRLPEAPLQTPSQDHYAMAAFALVAAGFPWQVFPLTRAAGLLTAAKLLVLFLCVAFLPGLASHNAKAIIKAVISTIHAVVLMVWFPLPALFSALRVQGAGARRSNADEGVEVGI</sequence>
<keyword evidence="4" id="KW-1185">Reference proteome</keyword>
<feature type="transmembrane region" description="Helical" evidence="2">
    <location>
        <begin position="70"/>
        <end position="91"/>
    </location>
</feature>
<dbReference type="AlphaFoldDB" id="A0AA37LB27"/>
<name>A0AA37LB27_9PEZI</name>
<dbReference type="GeneID" id="73323683"/>
<organism evidence="3 4">
    <name type="scientific">Colletotrichum spaethianum</name>
    <dbReference type="NCBI Taxonomy" id="700344"/>
    <lineage>
        <taxon>Eukaryota</taxon>
        <taxon>Fungi</taxon>
        <taxon>Dikarya</taxon>
        <taxon>Ascomycota</taxon>
        <taxon>Pezizomycotina</taxon>
        <taxon>Sordariomycetes</taxon>
        <taxon>Hypocreomycetidae</taxon>
        <taxon>Glomerellales</taxon>
        <taxon>Glomerellaceae</taxon>
        <taxon>Colletotrichum</taxon>
        <taxon>Colletotrichum spaethianum species complex</taxon>
    </lineage>
</organism>
<dbReference type="Proteomes" id="UP001055115">
    <property type="component" value="Unassembled WGS sequence"/>
</dbReference>
<dbReference type="RefSeq" id="XP_049125050.1">
    <property type="nucleotide sequence ID" value="XM_049269093.1"/>
</dbReference>
<accession>A0AA37LB27</accession>
<evidence type="ECO:0000256" key="2">
    <source>
        <dbReference type="SAM" id="Phobius"/>
    </source>
</evidence>
<evidence type="ECO:0000313" key="4">
    <source>
        <dbReference type="Proteomes" id="UP001055115"/>
    </source>
</evidence>
<gene>
    <name evidence="3" type="ORF">ColSpa_02881</name>
</gene>
<comment type="caution">
    <text evidence="3">The sequence shown here is derived from an EMBL/GenBank/DDBJ whole genome shotgun (WGS) entry which is preliminary data.</text>
</comment>
<keyword evidence="2" id="KW-0812">Transmembrane</keyword>
<feature type="region of interest" description="Disordered" evidence="1">
    <location>
        <begin position="1"/>
        <end position="39"/>
    </location>
</feature>
<keyword evidence="2" id="KW-0472">Membrane</keyword>